<comment type="subunit">
    <text evidence="2 10">The complex is composed of two ATP-binding proteins (UgpC), two transmembrane proteins (UgpA and UgpE) and a solute-binding protein (UgpB).</text>
</comment>
<dbReference type="PANTHER" id="PTHR43744:SF8">
    <property type="entry name" value="SN-GLYCEROL-3-PHOSPHATE TRANSPORT SYSTEM PERMEASE PROTEIN UGPE"/>
    <property type="match status" value="1"/>
</dbReference>
<comment type="subcellular location">
    <subcellularLocation>
        <location evidence="10">Cell inner membrane</location>
        <topology evidence="10">Multi-pass membrane protein</topology>
    </subcellularLocation>
    <subcellularLocation>
        <location evidence="1 9">Cell membrane</location>
        <topology evidence="1 9">Multi-pass membrane protein</topology>
    </subcellularLocation>
</comment>
<evidence type="ECO:0000259" key="11">
    <source>
        <dbReference type="PROSITE" id="PS50928"/>
    </source>
</evidence>
<evidence type="ECO:0000256" key="10">
    <source>
        <dbReference type="RuleBase" id="RU363056"/>
    </source>
</evidence>
<dbReference type="PATRIC" id="fig|1110502.3.peg.3310"/>
<keyword evidence="10" id="KW-0997">Cell inner membrane</keyword>
<keyword evidence="8 9" id="KW-0472">Membrane</keyword>
<evidence type="ECO:0000256" key="7">
    <source>
        <dbReference type="ARBA" id="ARBA00022989"/>
    </source>
</evidence>
<dbReference type="GO" id="GO:0005886">
    <property type="term" value="C:plasma membrane"/>
    <property type="evidence" value="ECO:0007669"/>
    <property type="project" value="UniProtKB-SubCell"/>
</dbReference>
<dbReference type="RefSeq" id="WP_014746743.1">
    <property type="nucleotide sequence ID" value="NC_017956.1"/>
</dbReference>
<dbReference type="Proteomes" id="UP000005258">
    <property type="component" value="Chromosome"/>
</dbReference>
<feature type="transmembrane region" description="Helical" evidence="9">
    <location>
        <begin position="275"/>
        <end position="296"/>
    </location>
</feature>
<feature type="transmembrane region" description="Helical" evidence="9">
    <location>
        <begin position="176"/>
        <end position="198"/>
    </location>
</feature>
<feature type="transmembrane region" description="Helical" evidence="9">
    <location>
        <begin position="219"/>
        <end position="240"/>
    </location>
</feature>
<keyword evidence="7 9" id="KW-1133">Transmembrane helix</keyword>
<feature type="transmembrane region" description="Helical" evidence="9">
    <location>
        <begin position="24"/>
        <end position="47"/>
    </location>
</feature>
<protein>
    <recommendedName>
        <fullName evidence="3 10">sn-glycerol-3-phosphate transport system permease protein UgpE</fullName>
    </recommendedName>
</protein>
<dbReference type="PROSITE" id="PS50928">
    <property type="entry name" value="ABC_TM1"/>
    <property type="match status" value="1"/>
</dbReference>
<evidence type="ECO:0000256" key="5">
    <source>
        <dbReference type="ARBA" id="ARBA00022475"/>
    </source>
</evidence>
<dbReference type="SUPFAM" id="SSF161098">
    <property type="entry name" value="MetI-like"/>
    <property type="match status" value="1"/>
</dbReference>
<evidence type="ECO:0000256" key="1">
    <source>
        <dbReference type="ARBA" id="ARBA00004651"/>
    </source>
</evidence>
<name>I3TQM8_TISMK</name>
<reference evidence="12 13" key="1">
    <citation type="journal article" date="2012" name="J. Am. Chem. Soc.">
        <title>Bacterial biosynthesis and maturation of the didemnin anti-cancer agents.</title>
        <authorList>
            <person name="Xu Y."/>
            <person name="Kersten R.D."/>
            <person name="Nam S.J."/>
            <person name="Lu L."/>
            <person name="Al-Suwailem A.M."/>
            <person name="Zheng H."/>
            <person name="Fenical W."/>
            <person name="Dorrestein P.C."/>
            <person name="Moore B.S."/>
            <person name="Qian P.Y."/>
        </authorList>
    </citation>
    <scope>NUCLEOTIDE SEQUENCE [LARGE SCALE GENOMIC DNA]</scope>
    <source>
        <strain evidence="12 13">KA081020-065</strain>
    </source>
</reference>
<dbReference type="KEGG" id="tmo:TMO_3228"/>
<organism evidence="12 13">
    <name type="scientific">Tistrella mobilis (strain KA081020-065)</name>
    <dbReference type="NCBI Taxonomy" id="1110502"/>
    <lineage>
        <taxon>Bacteria</taxon>
        <taxon>Pseudomonadati</taxon>
        <taxon>Pseudomonadota</taxon>
        <taxon>Alphaproteobacteria</taxon>
        <taxon>Geminicoccales</taxon>
        <taxon>Geminicoccaceae</taxon>
        <taxon>Tistrella</taxon>
    </lineage>
</organism>
<comment type="caution">
    <text evidence="10">Lacks conserved residue(s) required for the propagation of feature annotation.</text>
</comment>
<dbReference type="EMBL" id="CP003236">
    <property type="protein sequence ID" value="AFK55066.1"/>
    <property type="molecule type" value="Genomic_DNA"/>
</dbReference>
<dbReference type="AlphaFoldDB" id="I3TQM8"/>
<evidence type="ECO:0000256" key="6">
    <source>
        <dbReference type="ARBA" id="ARBA00022692"/>
    </source>
</evidence>
<evidence type="ECO:0000313" key="12">
    <source>
        <dbReference type="EMBL" id="AFK55066.1"/>
    </source>
</evidence>
<keyword evidence="6 9" id="KW-0812">Transmembrane</keyword>
<keyword evidence="5 10" id="KW-1003">Cell membrane</keyword>
<feature type="transmembrane region" description="Helical" evidence="9">
    <location>
        <begin position="121"/>
        <end position="139"/>
    </location>
</feature>
<evidence type="ECO:0000256" key="4">
    <source>
        <dbReference type="ARBA" id="ARBA00022448"/>
    </source>
</evidence>
<keyword evidence="13" id="KW-1185">Reference proteome</keyword>
<evidence type="ECO:0000256" key="9">
    <source>
        <dbReference type="RuleBase" id="RU363032"/>
    </source>
</evidence>
<dbReference type="InterPro" id="IPR000515">
    <property type="entry name" value="MetI-like"/>
</dbReference>
<keyword evidence="4 9" id="KW-0813">Transport</keyword>
<dbReference type="Pfam" id="PF00528">
    <property type="entry name" value="BPD_transp_1"/>
    <property type="match status" value="1"/>
</dbReference>
<dbReference type="InterPro" id="IPR035906">
    <property type="entry name" value="MetI-like_sf"/>
</dbReference>
<proteinExistence type="inferred from homology"/>
<dbReference type="CDD" id="cd06261">
    <property type="entry name" value="TM_PBP2"/>
    <property type="match status" value="1"/>
</dbReference>
<feature type="transmembrane region" description="Helical" evidence="9">
    <location>
        <begin position="90"/>
        <end position="114"/>
    </location>
</feature>
<evidence type="ECO:0000256" key="2">
    <source>
        <dbReference type="ARBA" id="ARBA00011557"/>
    </source>
</evidence>
<dbReference type="Gene3D" id="1.10.3720.10">
    <property type="entry name" value="MetI-like"/>
    <property type="match status" value="1"/>
</dbReference>
<gene>
    <name evidence="10 12" type="primary">ugpE</name>
    <name evidence="12" type="ordered locus">TMO_3228</name>
</gene>
<dbReference type="GO" id="GO:0055085">
    <property type="term" value="P:transmembrane transport"/>
    <property type="evidence" value="ECO:0007669"/>
    <property type="project" value="InterPro"/>
</dbReference>
<accession>I3TQM8</accession>
<dbReference type="eggNOG" id="COG0395">
    <property type="taxonomic scope" value="Bacteria"/>
</dbReference>
<dbReference type="STRING" id="1110502.TMO_3228"/>
<evidence type="ECO:0000256" key="3">
    <source>
        <dbReference type="ARBA" id="ARBA00020515"/>
    </source>
</evidence>
<comment type="similarity">
    <text evidence="9">Belongs to the binding-protein-dependent transport system permease family.</text>
</comment>
<comment type="function">
    <text evidence="10">Part of the ABC transporter complex UgpBAEC involved in sn-glycerol-3-phosphate (G3P) import. Probably responsible for the translocation of the substrate across the membrane.</text>
</comment>
<dbReference type="HOGENOM" id="CLU_016047_1_1_5"/>
<feature type="transmembrane region" description="Helical" evidence="9">
    <location>
        <begin position="59"/>
        <end position="78"/>
    </location>
</feature>
<feature type="domain" description="ABC transmembrane type-1" evidence="11">
    <location>
        <begin position="86"/>
        <end position="296"/>
    </location>
</feature>
<evidence type="ECO:0000313" key="13">
    <source>
        <dbReference type="Proteomes" id="UP000005258"/>
    </source>
</evidence>
<evidence type="ECO:0000256" key="8">
    <source>
        <dbReference type="ARBA" id="ARBA00023136"/>
    </source>
</evidence>
<dbReference type="PANTHER" id="PTHR43744">
    <property type="entry name" value="ABC TRANSPORTER PERMEASE PROTEIN MG189-RELATED-RELATED"/>
    <property type="match status" value="1"/>
</dbReference>
<sequence>MPAADPKAAPKAAPAGGMVRRDPVFRAVAAGVFLAGALVMLLPVWYALAIASMPEDGRLSIGSLPGPALINTLAAVILDPVIQRQLFNSLVMAAAITAGKIAISLTAGFAVVYFRFRGRALAFWAIFLSLMLPVEVRIVPTYAVAADPLAPLIGGLRLLGIEIGLSPSLLDTHAGLVLPLIASATATFLYRQVFLAVPADLVEAARIDGAGPLRFLRDVALPLAAPATAALAVILFVYGWNQYLWPLLITTDERMATVVMGVARTLPTDNAETRWGLTMGRALVAMAPPVILVLVLQRRLVAGLTDVGK</sequence>